<dbReference type="InterPro" id="IPR053212">
    <property type="entry name" value="DHP_3-monooxygenase"/>
</dbReference>
<dbReference type="PRINTS" id="PR00420">
    <property type="entry name" value="RNGMNOXGNASE"/>
</dbReference>
<accession>A0A1W1ZGW0</accession>
<dbReference type="InterPro" id="IPR054707">
    <property type="entry name" value="DhpH_subs-bd"/>
</dbReference>
<evidence type="ECO:0000259" key="1">
    <source>
        <dbReference type="Pfam" id="PF01494"/>
    </source>
</evidence>
<feature type="domain" description="2,6-dihydroxypyridine 3-monooxygenase substrate binding" evidence="2">
    <location>
        <begin position="163"/>
        <end position="290"/>
    </location>
</feature>
<proteinExistence type="predicted"/>
<evidence type="ECO:0000259" key="2">
    <source>
        <dbReference type="Pfam" id="PF22607"/>
    </source>
</evidence>
<dbReference type="Gene3D" id="3.50.50.60">
    <property type="entry name" value="FAD/NAD(P)-binding domain"/>
    <property type="match status" value="2"/>
</dbReference>
<dbReference type="InterPro" id="IPR036188">
    <property type="entry name" value="FAD/NAD-bd_sf"/>
</dbReference>
<sequence>MAKIIIVGGSLGGLFAANLLHHRGHEVTVLEKVVGSLDGRGAGIVTHPSLMQALTLCGIKTDNNIGVPVDRRVTLDQLGNDIAEMTLPQILTSWSKLYHLLKENLPSHLYLDGKSVKALDQDDNSSTVHCEDGTSYTGDLVIASDGLRSSVRNLLAPDVVPEYAGYVAWRGVCDEHLLSKLSLTTLFETFGFGLPPGEQILGYPVAGSNNNIQPGFRRYNFVWYRKTSDAELIDLLTDADGNYYPQGISPIKVSWRNLAKIRDAARKTLAPQWAELLEKTALVFFQAIYDVYSEKIAFHRIGLMGDASFVARPHVGMGVSKAAEDAMCICDVIDQYGANAEALRAYEKIRLPVGQRVIERARYLGEYMTEQGQEELKKDLPGIAKRVMLETAVDISKQLQEA</sequence>
<dbReference type="STRING" id="1938817.SAMN06296008_105132"/>
<dbReference type="Proteomes" id="UP000192708">
    <property type="component" value="Unassembled WGS sequence"/>
</dbReference>
<dbReference type="Pfam" id="PF22607">
    <property type="entry name" value="FAD_binding-like"/>
    <property type="match status" value="1"/>
</dbReference>
<dbReference type="InterPro" id="IPR002938">
    <property type="entry name" value="FAD-bd"/>
</dbReference>
<dbReference type="PANTHER" id="PTHR47469">
    <property type="entry name" value="MONOOXYGENASE-LIKE"/>
    <property type="match status" value="1"/>
</dbReference>
<dbReference type="OrthoDB" id="8591538at2"/>
<gene>
    <name evidence="3" type="ORF">SAMN06296008_105132</name>
</gene>
<dbReference type="NCBIfam" id="NF005566">
    <property type="entry name" value="PRK07236.1"/>
    <property type="match status" value="1"/>
</dbReference>
<dbReference type="RefSeq" id="WP_084283288.1">
    <property type="nucleotide sequence ID" value="NZ_FWXJ01000005.1"/>
</dbReference>
<protein>
    <submittedName>
        <fullName evidence="3">2-polyprenyl-6-methoxyphenol hydroxylase</fullName>
    </submittedName>
</protein>
<reference evidence="3 4" key="1">
    <citation type="submission" date="2017-04" db="EMBL/GenBank/DDBJ databases">
        <authorList>
            <person name="Afonso C.L."/>
            <person name="Miller P.J."/>
            <person name="Scott M.A."/>
            <person name="Spackman E."/>
            <person name="Goraichik I."/>
            <person name="Dimitrov K.M."/>
            <person name="Suarez D.L."/>
            <person name="Swayne D.E."/>
        </authorList>
    </citation>
    <scope>NUCLEOTIDE SEQUENCE [LARGE SCALE GENOMIC DNA]</scope>
    <source>
        <strain evidence="3 4">VK13</strain>
    </source>
</reference>
<dbReference type="PANTHER" id="PTHR47469:SF2">
    <property type="entry name" value="OS06G0597600 PROTEIN"/>
    <property type="match status" value="1"/>
</dbReference>
<dbReference type="EMBL" id="FWXJ01000005">
    <property type="protein sequence ID" value="SMC47750.1"/>
    <property type="molecule type" value="Genomic_DNA"/>
</dbReference>
<feature type="domain" description="FAD-binding" evidence="1">
    <location>
        <begin position="2"/>
        <end position="155"/>
    </location>
</feature>
<dbReference type="SUPFAM" id="SSF51905">
    <property type="entry name" value="FAD/NAD(P)-binding domain"/>
    <property type="match status" value="1"/>
</dbReference>
<dbReference type="GO" id="GO:0071949">
    <property type="term" value="F:FAD binding"/>
    <property type="evidence" value="ECO:0007669"/>
    <property type="project" value="InterPro"/>
</dbReference>
<organism evidence="3 4">
    <name type="scientific">Polynucleobacter kasalickyi</name>
    <dbReference type="NCBI Taxonomy" id="1938817"/>
    <lineage>
        <taxon>Bacteria</taxon>
        <taxon>Pseudomonadati</taxon>
        <taxon>Pseudomonadota</taxon>
        <taxon>Betaproteobacteria</taxon>
        <taxon>Burkholderiales</taxon>
        <taxon>Burkholderiaceae</taxon>
        <taxon>Polynucleobacter</taxon>
    </lineage>
</organism>
<keyword evidence="4" id="KW-1185">Reference proteome</keyword>
<name>A0A1W1ZGW0_9BURK</name>
<evidence type="ECO:0000313" key="3">
    <source>
        <dbReference type="EMBL" id="SMC47750.1"/>
    </source>
</evidence>
<dbReference type="SUPFAM" id="SSF54373">
    <property type="entry name" value="FAD-linked reductases, C-terminal domain"/>
    <property type="match status" value="1"/>
</dbReference>
<evidence type="ECO:0000313" key="4">
    <source>
        <dbReference type="Proteomes" id="UP000192708"/>
    </source>
</evidence>
<dbReference type="AlphaFoldDB" id="A0A1W1ZGW0"/>
<dbReference type="Pfam" id="PF01494">
    <property type="entry name" value="FAD_binding_3"/>
    <property type="match status" value="1"/>
</dbReference>